<dbReference type="InterPro" id="IPR031451">
    <property type="entry name" value="MqsR_toxin"/>
</dbReference>
<name>A0A9P1JAZ9_9PROT</name>
<dbReference type="GO" id="GO:0009372">
    <property type="term" value="P:quorum sensing"/>
    <property type="evidence" value="ECO:0007669"/>
    <property type="project" value="InterPro"/>
</dbReference>
<proteinExistence type="predicted"/>
<dbReference type="Pfam" id="PF15723">
    <property type="entry name" value="MqsR_toxin"/>
    <property type="match status" value="1"/>
</dbReference>
<protein>
    <recommendedName>
        <fullName evidence="2">Motility quorum-sensing regulator</fullName>
    </recommendedName>
</protein>
<dbReference type="AlphaFoldDB" id="A0A9P1JAZ9"/>
<sequence length="98" mass="11095">MEKKRPTYALDTFKAAAKTLSVTVSATKDAGAMGFDRDGISAVIKNMEVGHFYKSMTSYNNNREWQDVYHVPYGGLVLYVKFVADVVTEFRLLSFKEK</sequence>
<dbReference type="GO" id="GO:0017148">
    <property type="term" value="P:negative regulation of translation"/>
    <property type="evidence" value="ECO:0007669"/>
    <property type="project" value="InterPro"/>
</dbReference>
<dbReference type="CDD" id="cd12869">
    <property type="entry name" value="MqsR"/>
    <property type="match status" value="1"/>
</dbReference>
<dbReference type="EMBL" id="CU459004">
    <property type="protein sequence ID" value="CAM78237.1"/>
    <property type="molecule type" value="Genomic_DNA"/>
</dbReference>
<evidence type="ECO:0000313" key="1">
    <source>
        <dbReference type="EMBL" id="CAM78237.1"/>
    </source>
</evidence>
<accession>A0A9P1JAZ9</accession>
<evidence type="ECO:0008006" key="2">
    <source>
        <dbReference type="Google" id="ProtNLM"/>
    </source>
</evidence>
<dbReference type="Gene3D" id="3.30.2310.40">
    <property type="match status" value="1"/>
</dbReference>
<dbReference type="SMR" id="A0A9P1JAZ9"/>
<dbReference type="GO" id="GO:0044010">
    <property type="term" value="P:single-species biofilm formation"/>
    <property type="evidence" value="ECO:0007669"/>
    <property type="project" value="InterPro"/>
</dbReference>
<organism evidence="1">
    <name type="scientific">Magnetospirillum gryphiswaldense</name>
    <dbReference type="NCBI Taxonomy" id="55518"/>
    <lineage>
        <taxon>Bacteria</taxon>
        <taxon>Pseudomonadati</taxon>
        <taxon>Pseudomonadota</taxon>
        <taxon>Alphaproteobacteria</taxon>
        <taxon>Rhodospirillales</taxon>
        <taxon>Rhodospirillaceae</taxon>
        <taxon>Magnetospirillum</taxon>
    </lineage>
</organism>
<gene>
    <name evidence="1" type="ORF">MGR_P0008</name>
</gene>
<reference evidence="1" key="1">
    <citation type="journal article" date="2007" name="J. Bacteriol.">
        <title>Comparative genome analysis of four magnetotactic bacteria reveals a complex set of group-specific genes implicated in magnetosome biomineralization and function.</title>
        <authorList>
            <person name="Richter M."/>
            <person name="Kube M."/>
            <person name="Bazylinski D.A."/>
            <person name="Lombardot T."/>
            <person name="Gloeckner F.O."/>
            <person name="Reinhardt R."/>
            <person name="Schueler D."/>
        </authorList>
    </citation>
    <scope>NUCLEOTIDE SEQUENCE</scope>
    <source>
        <strain evidence="1">MSR-1</strain>
    </source>
</reference>
<dbReference type="InterPro" id="IPR038493">
    <property type="entry name" value="MqsR_sf"/>
</dbReference>